<dbReference type="GO" id="GO:0007096">
    <property type="term" value="P:regulation of exit from mitosis"/>
    <property type="evidence" value="ECO:0007669"/>
    <property type="project" value="TreeGrafter"/>
</dbReference>
<reference evidence="7" key="2">
    <citation type="submission" date="2023-06" db="EMBL/GenBank/DDBJ databases">
        <authorList>
            <consortium name="Lawrence Berkeley National Laboratory"/>
            <person name="Haridas S."/>
            <person name="Hensen N."/>
            <person name="Bonometti L."/>
            <person name="Westerberg I."/>
            <person name="Brannstrom I.O."/>
            <person name="Guillou S."/>
            <person name="Cros-Aarteil S."/>
            <person name="Calhoun S."/>
            <person name="Kuo A."/>
            <person name="Mondo S."/>
            <person name="Pangilinan J."/>
            <person name="Riley R."/>
            <person name="LaButti K."/>
            <person name="Andreopoulos B."/>
            <person name="Lipzen A."/>
            <person name="Chen C."/>
            <person name="Yanf M."/>
            <person name="Daum C."/>
            <person name="Ng V."/>
            <person name="Clum A."/>
            <person name="Steindorff A."/>
            <person name="Ohm R."/>
            <person name="Martin F."/>
            <person name="Silar P."/>
            <person name="Natvig D."/>
            <person name="Lalanne C."/>
            <person name="Gautier V."/>
            <person name="Ament-velasquez S.L."/>
            <person name="Kruys A."/>
            <person name="Hutchinson M.I."/>
            <person name="Powell A.J."/>
            <person name="Barry K."/>
            <person name="Miller A.N."/>
            <person name="Grigoriev I.V."/>
            <person name="Debuchy R."/>
            <person name="Gladieux P."/>
            <person name="Thoren M.H."/>
            <person name="Johannesson H."/>
        </authorList>
    </citation>
    <scope>NUCLEOTIDE SEQUENCE</scope>
    <source>
        <strain evidence="7">CBS 232.78</strain>
    </source>
</reference>
<accession>A0AAE0U4Q3</accession>
<proteinExistence type="predicted"/>
<dbReference type="AlphaFoldDB" id="A0AAE0U4Q3"/>
<protein>
    <recommendedName>
        <fullName evidence="9">Meiotically up-regulated gene 154 protein</fullName>
    </recommendedName>
</protein>
<organism evidence="7 8">
    <name type="scientific">Podospora didyma</name>
    <dbReference type="NCBI Taxonomy" id="330526"/>
    <lineage>
        <taxon>Eukaryota</taxon>
        <taxon>Fungi</taxon>
        <taxon>Dikarya</taxon>
        <taxon>Ascomycota</taxon>
        <taxon>Pezizomycotina</taxon>
        <taxon>Sordariomycetes</taxon>
        <taxon>Sordariomycetidae</taxon>
        <taxon>Sordariales</taxon>
        <taxon>Podosporaceae</taxon>
        <taxon>Podospora</taxon>
    </lineage>
</organism>
<evidence type="ECO:0008006" key="9">
    <source>
        <dbReference type="Google" id="ProtNLM"/>
    </source>
</evidence>
<feature type="region of interest" description="Disordered" evidence="5">
    <location>
        <begin position="307"/>
        <end position="370"/>
    </location>
</feature>
<keyword evidence="4 6" id="KW-0472">Membrane</keyword>
<feature type="transmembrane region" description="Helical" evidence="6">
    <location>
        <begin position="214"/>
        <end position="234"/>
    </location>
</feature>
<feature type="transmembrane region" description="Helical" evidence="6">
    <location>
        <begin position="183"/>
        <end position="202"/>
    </location>
</feature>
<keyword evidence="2 6" id="KW-0812">Transmembrane</keyword>
<feature type="transmembrane region" description="Helical" evidence="6">
    <location>
        <begin position="86"/>
        <end position="108"/>
    </location>
</feature>
<evidence type="ECO:0000256" key="5">
    <source>
        <dbReference type="SAM" id="MobiDB-lite"/>
    </source>
</evidence>
<feature type="compositionally biased region" description="Basic and acidic residues" evidence="5">
    <location>
        <begin position="483"/>
        <end position="492"/>
    </location>
</feature>
<evidence type="ECO:0000256" key="6">
    <source>
        <dbReference type="SAM" id="Phobius"/>
    </source>
</evidence>
<dbReference type="Proteomes" id="UP001285441">
    <property type="component" value="Unassembled WGS sequence"/>
</dbReference>
<feature type="compositionally biased region" description="Low complexity" evidence="5">
    <location>
        <begin position="318"/>
        <end position="327"/>
    </location>
</feature>
<evidence type="ECO:0000256" key="2">
    <source>
        <dbReference type="ARBA" id="ARBA00022692"/>
    </source>
</evidence>
<dbReference type="PANTHER" id="PTHR28293:SF1">
    <property type="entry name" value="NUCLEAR RIM PROTEIN 1"/>
    <property type="match status" value="1"/>
</dbReference>
<evidence type="ECO:0000313" key="7">
    <source>
        <dbReference type="EMBL" id="KAK3390535.1"/>
    </source>
</evidence>
<evidence type="ECO:0000256" key="4">
    <source>
        <dbReference type="ARBA" id="ARBA00023136"/>
    </source>
</evidence>
<dbReference type="PANTHER" id="PTHR28293">
    <property type="entry name" value="NUCLEAR RIM PROTEIN 1"/>
    <property type="match status" value="1"/>
</dbReference>
<dbReference type="GO" id="GO:0012505">
    <property type="term" value="C:endomembrane system"/>
    <property type="evidence" value="ECO:0007669"/>
    <property type="project" value="UniProtKB-SubCell"/>
</dbReference>
<feature type="region of interest" description="Disordered" evidence="5">
    <location>
        <begin position="448"/>
        <end position="492"/>
    </location>
</feature>
<comment type="caution">
    <text evidence="7">The sequence shown here is derived from an EMBL/GenBank/DDBJ whole genome shotgun (WGS) entry which is preliminary data.</text>
</comment>
<dbReference type="Pfam" id="PF10332">
    <property type="entry name" value="DUF2418"/>
    <property type="match status" value="1"/>
</dbReference>
<keyword evidence="3 6" id="KW-1133">Transmembrane helix</keyword>
<keyword evidence="8" id="KW-1185">Reference proteome</keyword>
<feature type="compositionally biased region" description="Low complexity" evidence="5">
    <location>
        <begin position="346"/>
        <end position="356"/>
    </location>
</feature>
<reference evidence="7" key="1">
    <citation type="journal article" date="2023" name="Mol. Phylogenet. Evol.">
        <title>Genome-scale phylogeny and comparative genomics of the fungal order Sordariales.</title>
        <authorList>
            <person name="Hensen N."/>
            <person name="Bonometti L."/>
            <person name="Westerberg I."/>
            <person name="Brannstrom I.O."/>
            <person name="Guillou S."/>
            <person name="Cros-Aarteil S."/>
            <person name="Calhoun S."/>
            <person name="Haridas S."/>
            <person name="Kuo A."/>
            <person name="Mondo S."/>
            <person name="Pangilinan J."/>
            <person name="Riley R."/>
            <person name="LaButti K."/>
            <person name="Andreopoulos B."/>
            <person name="Lipzen A."/>
            <person name="Chen C."/>
            <person name="Yan M."/>
            <person name="Daum C."/>
            <person name="Ng V."/>
            <person name="Clum A."/>
            <person name="Steindorff A."/>
            <person name="Ohm R.A."/>
            <person name="Martin F."/>
            <person name="Silar P."/>
            <person name="Natvig D.O."/>
            <person name="Lalanne C."/>
            <person name="Gautier V."/>
            <person name="Ament-Velasquez S.L."/>
            <person name="Kruys A."/>
            <person name="Hutchinson M.I."/>
            <person name="Powell A.J."/>
            <person name="Barry K."/>
            <person name="Miller A.N."/>
            <person name="Grigoriev I.V."/>
            <person name="Debuchy R."/>
            <person name="Gladieux P."/>
            <person name="Hiltunen Thoren M."/>
            <person name="Johannesson H."/>
        </authorList>
    </citation>
    <scope>NUCLEOTIDE SEQUENCE</scope>
    <source>
        <strain evidence="7">CBS 232.78</strain>
    </source>
</reference>
<dbReference type="EMBL" id="JAULSW010000002">
    <property type="protein sequence ID" value="KAK3390535.1"/>
    <property type="molecule type" value="Genomic_DNA"/>
</dbReference>
<evidence type="ECO:0000313" key="8">
    <source>
        <dbReference type="Proteomes" id="UP001285441"/>
    </source>
</evidence>
<dbReference type="GO" id="GO:0043007">
    <property type="term" value="P:maintenance of rDNA"/>
    <property type="evidence" value="ECO:0007669"/>
    <property type="project" value="TreeGrafter"/>
</dbReference>
<comment type="subcellular location">
    <subcellularLocation>
        <location evidence="1">Endomembrane system</location>
        <topology evidence="1">Multi-pass membrane protein</topology>
    </subcellularLocation>
</comment>
<evidence type="ECO:0000256" key="3">
    <source>
        <dbReference type="ARBA" id="ARBA00022989"/>
    </source>
</evidence>
<evidence type="ECO:0000256" key="1">
    <source>
        <dbReference type="ARBA" id="ARBA00004127"/>
    </source>
</evidence>
<feature type="compositionally biased region" description="Polar residues" evidence="5">
    <location>
        <begin position="459"/>
        <end position="473"/>
    </location>
</feature>
<sequence length="492" mass="55544">MPPRPPPQRLVRRRPLSERIQSMLNPLDFYLWLSEEIQTKLKWDDKSLGTRFGLTVSFLFLLARSNAGRQREAVDDVFGDGPSNGWVTWLVNLLLAVLVPISIINTYYTLTRSRHYRLFEVNVENSGPSTPSAQRVRVDSAPVSLSPLRFFQDMLGSETAESRAHPDKTRDVWEIRVWDPYPATLQMFCLFSPGHVLVYMLFLPLTPLDPRPSVTVFKCLILQIMLSAQMLFMLSRFTQQAKDTAIIHREVLHEYDTKYVHPRLQPVVREIGTQVSFDDDGYIEQESVVMGTPSTLIRRTFQTHPNPNYAKYYDPSGQQQQPQQTQPRGFMTPVFTPPMKPRPESSSRSVQVQRSSPALRQSLPAAPPQSFGAAVAAESVSSSTLPPSSVSRRPSFGGGGSLGVYSHMNSPLKKATSMGDMNNVHSPRNSREMAALEQRDIADRMVRKSSPLKGESRRATTQFAGPQSHSPATLANARATRWTQERFPSRRF</sequence>
<name>A0AAE0U4Q3_9PEZI</name>
<dbReference type="InterPro" id="IPR018819">
    <property type="entry name" value="Nur1/Mug154"/>
</dbReference>
<gene>
    <name evidence="7" type="ORF">B0H63DRAFT_118664</name>
</gene>